<evidence type="ECO:0000256" key="5">
    <source>
        <dbReference type="ARBA" id="ARBA00023242"/>
    </source>
</evidence>
<dbReference type="GO" id="GO:0000977">
    <property type="term" value="F:RNA polymerase II transcription regulatory region sequence-specific DNA binding"/>
    <property type="evidence" value="ECO:0007669"/>
    <property type="project" value="TreeGrafter"/>
</dbReference>
<keyword evidence="5" id="KW-0539">Nucleus</keyword>
<evidence type="ECO:0000259" key="8">
    <source>
        <dbReference type="PROSITE" id="PS50217"/>
    </source>
</evidence>
<evidence type="ECO:0000256" key="2">
    <source>
        <dbReference type="ARBA" id="ARBA00023015"/>
    </source>
</evidence>
<dbReference type="EMBL" id="CVQI01003002">
    <property type="protein sequence ID" value="CRK12322.1"/>
    <property type="molecule type" value="Genomic_DNA"/>
</dbReference>
<dbReference type="Proteomes" id="UP000045706">
    <property type="component" value="Unassembled WGS sequence"/>
</dbReference>
<proteinExistence type="predicted"/>
<dbReference type="SMART" id="SM00338">
    <property type="entry name" value="BRLZ"/>
    <property type="match status" value="1"/>
</dbReference>
<organism evidence="9 10">
    <name type="scientific">Verticillium longisporum</name>
    <name type="common">Verticillium dahliae var. longisporum</name>
    <dbReference type="NCBI Taxonomy" id="100787"/>
    <lineage>
        <taxon>Eukaryota</taxon>
        <taxon>Fungi</taxon>
        <taxon>Dikarya</taxon>
        <taxon>Ascomycota</taxon>
        <taxon>Pezizomycotina</taxon>
        <taxon>Sordariomycetes</taxon>
        <taxon>Hypocreomycetidae</taxon>
        <taxon>Glomerellales</taxon>
        <taxon>Plectosphaerellaceae</taxon>
        <taxon>Verticillium</taxon>
    </lineage>
</organism>
<keyword evidence="6" id="KW-0175">Coiled coil</keyword>
<evidence type="ECO:0000313" key="10">
    <source>
        <dbReference type="Proteomes" id="UP000045706"/>
    </source>
</evidence>
<evidence type="ECO:0000256" key="1">
    <source>
        <dbReference type="ARBA" id="ARBA00004123"/>
    </source>
</evidence>
<dbReference type="CDD" id="cd12193">
    <property type="entry name" value="bZIP_GCN4"/>
    <property type="match status" value="1"/>
</dbReference>
<protein>
    <recommendedName>
        <fullName evidence="8">BZIP domain-containing protein</fullName>
    </recommendedName>
</protein>
<dbReference type="PROSITE" id="PS50217">
    <property type="entry name" value="BZIP"/>
    <property type="match status" value="1"/>
</dbReference>
<name>A0A0G4KRH6_VERLO</name>
<gene>
    <name evidence="9" type="ORF">BN1723_009696</name>
</gene>
<keyword evidence="2" id="KW-0805">Transcription regulation</keyword>
<dbReference type="GO" id="GO:0001228">
    <property type="term" value="F:DNA-binding transcription activator activity, RNA polymerase II-specific"/>
    <property type="evidence" value="ECO:0007669"/>
    <property type="project" value="TreeGrafter"/>
</dbReference>
<dbReference type="InterPro" id="IPR004827">
    <property type="entry name" value="bZIP"/>
</dbReference>
<keyword evidence="4" id="KW-0804">Transcription</keyword>
<evidence type="ECO:0000256" key="4">
    <source>
        <dbReference type="ARBA" id="ARBA00023163"/>
    </source>
</evidence>
<feature type="coiled-coil region" evidence="6">
    <location>
        <begin position="265"/>
        <end position="310"/>
    </location>
</feature>
<dbReference type="SUPFAM" id="SSF57959">
    <property type="entry name" value="Leucine zipper domain"/>
    <property type="match status" value="1"/>
</dbReference>
<reference evidence="10" key="1">
    <citation type="submission" date="2015-05" db="EMBL/GenBank/DDBJ databases">
        <authorList>
            <person name="Fogelqvist Johan"/>
        </authorList>
    </citation>
    <scope>NUCLEOTIDE SEQUENCE [LARGE SCALE GENOMIC DNA]</scope>
</reference>
<dbReference type="GO" id="GO:0005634">
    <property type="term" value="C:nucleus"/>
    <property type="evidence" value="ECO:0007669"/>
    <property type="project" value="UniProtKB-SubCell"/>
</dbReference>
<sequence length="322" mass="34293">AVTAPLFPVSDGPSASDGAMALCHFPVPFMLISPDVNALETSSPSLIKPPPLLLSSVPLRTQSLFDTVRIEPPPGLIKRPPTLCNNARHRMLSSSGGSPSRLLLPALAARAIGLPGPQGWQGLDPFAACVLPDANAGAALSSVDGSPTWDFLTWDPATAATSIGADATLTDLEIGADFLNFPDYIPPPPPSMPNISPSIPSLPSHDLPSASNSPPFHPSATHSTSHSPPTTTPSSTSGAPALPPHRQDRESSEVAQRRQRNTIAARKYRQKKVDRIEELEKALEETIRERDELRLRLARQEAETKALKSVMRMGKESASKGD</sequence>
<evidence type="ECO:0000256" key="7">
    <source>
        <dbReference type="SAM" id="MobiDB-lite"/>
    </source>
</evidence>
<keyword evidence="3" id="KW-0238">DNA-binding</keyword>
<evidence type="ECO:0000256" key="6">
    <source>
        <dbReference type="SAM" id="Coils"/>
    </source>
</evidence>
<feature type="compositionally biased region" description="Low complexity" evidence="7">
    <location>
        <begin position="193"/>
        <end position="209"/>
    </location>
</feature>
<feature type="non-terminal residue" evidence="9">
    <location>
        <position position="1"/>
    </location>
</feature>
<dbReference type="Gene3D" id="1.20.5.170">
    <property type="match status" value="1"/>
</dbReference>
<comment type="subcellular location">
    <subcellularLocation>
        <location evidence="1">Nucleus</location>
    </subcellularLocation>
</comment>
<dbReference type="PROSITE" id="PS00036">
    <property type="entry name" value="BZIP_BASIC"/>
    <property type="match status" value="1"/>
</dbReference>
<dbReference type="InterPro" id="IPR046347">
    <property type="entry name" value="bZIP_sf"/>
</dbReference>
<feature type="compositionally biased region" description="Low complexity" evidence="7">
    <location>
        <begin position="218"/>
        <end position="240"/>
    </location>
</feature>
<feature type="domain" description="BZIP" evidence="8">
    <location>
        <begin position="251"/>
        <end position="312"/>
    </location>
</feature>
<evidence type="ECO:0000313" key="9">
    <source>
        <dbReference type="EMBL" id="CRK12322.1"/>
    </source>
</evidence>
<dbReference type="PANTHER" id="PTHR13044">
    <property type="entry name" value="ACTIVATING TRANSCRIPTION FACTOR ATF 4/5"/>
    <property type="match status" value="1"/>
</dbReference>
<feature type="compositionally biased region" description="Basic and acidic residues" evidence="7">
    <location>
        <begin position="245"/>
        <end position="256"/>
    </location>
</feature>
<accession>A0A0G4KRH6</accession>
<feature type="region of interest" description="Disordered" evidence="7">
    <location>
        <begin position="185"/>
        <end position="262"/>
    </location>
</feature>
<dbReference type="PANTHER" id="PTHR13044:SF14">
    <property type="entry name" value="CRYPTOCEPHAL, ISOFORM A"/>
    <property type="match status" value="1"/>
</dbReference>
<evidence type="ECO:0000256" key="3">
    <source>
        <dbReference type="ARBA" id="ARBA00023125"/>
    </source>
</evidence>
<dbReference type="AlphaFoldDB" id="A0A0G4KRH6"/>